<dbReference type="PROSITE" id="PS50110">
    <property type="entry name" value="RESPONSE_REGULATORY"/>
    <property type="match status" value="1"/>
</dbReference>
<dbReference type="Proteomes" id="UP000606499">
    <property type="component" value="Unassembled WGS sequence"/>
</dbReference>
<dbReference type="PROSITE" id="PS01124">
    <property type="entry name" value="HTH_ARAC_FAMILY_2"/>
    <property type="match status" value="1"/>
</dbReference>
<dbReference type="SMART" id="SM00342">
    <property type="entry name" value="HTH_ARAC"/>
    <property type="match status" value="1"/>
</dbReference>
<proteinExistence type="predicted"/>
<keyword evidence="2" id="KW-0805">Transcription regulation</keyword>
<sequence length="518" mass="58633">MKILVVDDDTLIRKWMTLLLEQSAKTLEILQAENGADALSLVQENPDLDLIITDIKMPLMNGLELCECVKRLYPSVCIVILSSYDDFSYVKQALRLGATDYILKAEMNAEDIANALQKAQQFKIQHTLSNMPSQGSQLMDKSLLLQEFLAQPNASTQTFLFSLDPQLSPQNLSIFLLKLSFPSSAGISDILQMISLTLNEQGLHAVCLAYTREIIVVFCNNLQQYSHSYDSSSYFGSLSAGIERQAGCRVAAWTAMYIRQATQLQDNLNKALDSLHFKQYYSLNVVDSAQLSDSEPKQFLSMKLLKDISDALSHQQFQEACDALTQYIEESHQLFCAPKEIEKYFTVVGYRLIAACPSVESDTTVFDRLDRLLSACLHLPTKEEFTQAAAAFISYFLKLAVSNRKKLSPSVLSCLQYIDAHYMEKLSLDQLAAHVFLNRTYLSELFKREMGISFNDFLNRQRIIHACEYIQTSHYSMAKIAEMTGFSDQNYFTKIFKKITGQTPRQYKNNQTAGQPQA</sequence>
<evidence type="ECO:0000259" key="8">
    <source>
        <dbReference type="PROSITE" id="PS50110"/>
    </source>
</evidence>
<keyword evidence="3" id="KW-0238">DNA-binding</keyword>
<dbReference type="RefSeq" id="WP_107630698.1">
    <property type="nucleotide sequence ID" value="NZ_JACOPL010000004.1"/>
</dbReference>
<dbReference type="Gene3D" id="1.10.10.60">
    <property type="entry name" value="Homeodomain-like"/>
    <property type="match status" value="2"/>
</dbReference>
<organism evidence="9 10">
    <name type="scientific">Agathobaculum faecis</name>
    <dbReference type="NCBI Taxonomy" id="2763013"/>
    <lineage>
        <taxon>Bacteria</taxon>
        <taxon>Bacillati</taxon>
        <taxon>Bacillota</taxon>
        <taxon>Clostridia</taxon>
        <taxon>Eubacteriales</taxon>
        <taxon>Butyricicoccaceae</taxon>
        <taxon>Agathobaculum</taxon>
    </lineage>
</organism>
<dbReference type="GO" id="GO:0000160">
    <property type="term" value="P:phosphorelay signal transduction system"/>
    <property type="evidence" value="ECO:0007669"/>
    <property type="project" value="InterPro"/>
</dbReference>
<dbReference type="EMBL" id="JACOPL010000004">
    <property type="protein sequence ID" value="MBC5724976.1"/>
    <property type="molecule type" value="Genomic_DNA"/>
</dbReference>
<feature type="domain" description="Response regulatory" evidence="8">
    <location>
        <begin position="2"/>
        <end position="119"/>
    </location>
</feature>
<reference evidence="9" key="1">
    <citation type="submission" date="2020-08" db="EMBL/GenBank/DDBJ databases">
        <title>Genome public.</title>
        <authorList>
            <person name="Liu C."/>
            <person name="Sun Q."/>
        </authorList>
    </citation>
    <scope>NUCLEOTIDE SEQUENCE</scope>
    <source>
        <strain evidence="9">NSJ-28</strain>
    </source>
</reference>
<dbReference type="Gene3D" id="3.40.50.2300">
    <property type="match status" value="1"/>
</dbReference>
<feature type="modified residue" description="4-aspartylphosphate" evidence="6">
    <location>
        <position position="54"/>
    </location>
</feature>
<dbReference type="Pfam" id="PF00072">
    <property type="entry name" value="Response_reg"/>
    <property type="match status" value="1"/>
</dbReference>
<dbReference type="InterPro" id="IPR020449">
    <property type="entry name" value="Tscrpt_reg_AraC-type_HTH"/>
</dbReference>
<dbReference type="SMART" id="SM00448">
    <property type="entry name" value="REC"/>
    <property type="match status" value="1"/>
</dbReference>
<dbReference type="SUPFAM" id="SSF46689">
    <property type="entry name" value="Homeodomain-like"/>
    <property type="match status" value="2"/>
</dbReference>
<evidence type="ECO:0000256" key="1">
    <source>
        <dbReference type="ARBA" id="ARBA00018672"/>
    </source>
</evidence>
<comment type="function">
    <text evidence="5">May play the central regulatory role in sporulation. It may be an element of the effector pathway responsible for the activation of sporulation genes in response to nutritional stress. Spo0A may act in concert with spo0H (a sigma factor) to control the expression of some genes that are critical to the sporulation process.</text>
</comment>
<keyword evidence="4" id="KW-0804">Transcription</keyword>
<dbReference type="GO" id="GO:0043565">
    <property type="term" value="F:sequence-specific DNA binding"/>
    <property type="evidence" value="ECO:0007669"/>
    <property type="project" value="InterPro"/>
</dbReference>
<evidence type="ECO:0000256" key="4">
    <source>
        <dbReference type="ARBA" id="ARBA00023163"/>
    </source>
</evidence>
<dbReference type="CDD" id="cd17536">
    <property type="entry name" value="REC_YesN-like"/>
    <property type="match status" value="1"/>
</dbReference>
<comment type="caution">
    <text evidence="9">The sequence shown here is derived from an EMBL/GenBank/DDBJ whole genome shotgun (WGS) entry which is preliminary data.</text>
</comment>
<dbReference type="Pfam" id="PF12833">
    <property type="entry name" value="HTH_18"/>
    <property type="match status" value="1"/>
</dbReference>
<dbReference type="PANTHER" id="PTHR43280">
    <property type="entry name" value="ARAC-FAMILY TRANSCRIPTIONAL REGULATOR"/>
    <property type="match status" value="1"/>
</dbReference>
<dbReference type="PRINTS" id="PR00032">
    <property type="entry name" value="HTHARAC"/>
</dbReference>
<evidence type="ECO:0000256" key="6">
    <source>
        <dbReference type="PROSITE-ProRule" id="PRU00169"/>
    </source>
</evidence>
<keyword evidence="10" id="KW-1185">Reference proteome</keyword>
<evidence type="ECO:0000256" key="2">
    <source>
        <dbReference type="ARBA" id="ARBA00023015"/>
    </source>
</evidence>
<name>A0A923LTE9_9FIRM</name>
<dbReference type="InterPro" id="IPR018060">
    <property type="entry name" value="HTH_AraC"/>
</dbReference>
<accession>A0A923LTE9</accession>
<dbReference type="AlphaFoldDB" id="A0A923LTE9"/>
<gene>
    <name evidence="9" type="ORF">H8S45_05835</name>
</gene>
<dbReference type="InterPro" id="IPR018062">
    <property type="entry name" value="HTH_AraC-typ_CS"/>
</dbReference>
<dbReference type="InterPro" id="IPR011006">
    <property type="entry name" value="CheY-like_superfamily"/>
</dbReference>
<keyword evidence="6" id="KW-0597">Phosphoprotein</keyword>
<dbReference type="GO" id="GO:0003700">
    <property type="term" value="F:DNA-binding transcription factor activity"/>
    <property type="evidence" value="ECO:0007669"/>
    <property type="project" value="InterPro"/>
</dbReference>
<evidence type="ECO:0000256" key="5">
    <source>
        <dbReference type="ARBA" id="ARBA00024867"/>
    </source>
</evidence>
<feature type="domain" description="HTH araC/xylS-type" evidence="7">
    <location>
        <begin position="412"/>
        <end position="510"/>
    </location>
</feature>
<evidence type="ECO:0000259" key="7">
    <source>
        <dbReference type="PROSITE" id="PS01124"/>
    </source>
</evidence>
<protein>
    <recommendedName>
        <fullName evidence="1">Stage 0 sporulation protein A homolog</fullName>
    </recommendedName>
</protein>
<evidence type="ECO:0000256" key="3">
    <source>
        <dbReference type="ARBA" id="ARBA00023125"/>
    </source>
</evidence>
<evidence type="ECO:0000313" key="9">
    <source>
        <dbReference type="EMBL" id="MBC5724976.1"/>
    </source>
</evidence>
<evidence type="ECO:0000313" key="10">
    <source>
        <dbReference type="Proteomes" id="UP000606499"/>
    </source>
</evidence>
<dbReference type="InterPro" id="IPR009057">
    <property type="entry name" value="Homeodomain-like_sf"/>
</dbReference>
<dbReference type="InterPro" id="IPR001789">
    <property type="entry name" value="Sig_transdc_resp-reg_receiver"/>
</dbReference>
<dbReference type="PANTHER" id="PTHR43280:SF28">
    <property type="entry name" value="HTH-TYPE TRANSCRIPTIONAL ACTIVATOR RHAS"/>
    <property type="match status" value="1"/>
</dbReference>
<dbReference type="SUPFAM" id="SSF52172">
    <property type="entry name" value="CheY-like"/>
    <property type="match status" value="1"/>
</dbReference>
<dbReference type="PROSITE" id="PS00041">
    <property type="entry name" value="HTH_ARAC_FAMILY_1"/>
    <property type="match status" value="1"/>
</dbReference>